<protein>
    <submittedName>
        <fullName evidence="2">Helix-turn-helix domain-containing protein</fullName>
    </submittedName>
</protein>
<dbReference type="Proteomes" id="UP000321548">
    <property type="component" value="Unassembled WGS sequence"/>
</dbReference>
<proteinExistence type="predicted"/>
<feature type="region of interest" description="Disordered" evidence="1">
    <location>
        <begin position="59"/>
        <end position="112"/>
    </location>
</feature>
<evidence type="ECO:0000313" key="3">
    <source>
        <dbReference type="Proteomes" id="UP000321548"/>
    </source>
</evidence>
<gene>
    <name evidence="2" type="ORF">FHP08_18015</name>
</gene>
<evidence type="ECO:0000313" key="2">
    <source>
        <dbReference type="EMBL" id="TXL62459.1"/>
    </source>
</evidence>
<dbReference type="OrthoDB" id="8527558at2"/>
<name>A0A5C8NL64_9BURK</name>
<dbReference type="RefSeq" id="WP_147705899.1">
    <property type="nucleotide sequence ID" value="NZ_VDUY01000010.1"/>
</dbReference>
<sequence length="112" mass="12191">MNKPILVTAADASALLSVGETRFYQLRAERADFPTPVMLGPRCIRYRTADIEAFVERLASESAPQPEPVQLAAGRSRGQARRKGRLPFPAQDMGCEDDVRPIPTPAPAEVSA</sequence>
<keyword evidence="3" id="KW-1185">Reference proteome</keyword>
<comment type="caution">
    <text evidence="2">The sequence shown here is derived from an EMBL/GenBank/DDBJ whole genome shotgun (WGS) entry which is preliminary data.</text>
</comment>
<dbReference type="AlphaFoldDB" id="A0A5C8NL64"/>
<dbReference type="EMBL" id="VDUY01000010">
    <property type="protein sequence ID" value="TXL62459.1"/>
    <property type="molecule type" value="Genomic_DNA"/>
</dbReference>
<accession>A0A5C8NL64</accession>
<organism evidence="2 3">
    <name type="scientific">Zeimonas arvi</name>
    <dbReference type="NCBI Taxonomy" id="2498847"/>
    <lineage>
        <taxon>Bacteria</taxon>
        <taxon>Pseudomonadati</taxon>
        <taxon>Pseudomonadota</taxon>
        <taxon>Betaproteobacteria</taxon>
        <taxon>Burkholderiales</taxon>
        <taxon>Burkholderiaceae</taxon>
        <taxon>Zeimonas</taxon>
    </lineage>
</organism>
<evidence type="ECO:0000256" key="1">
    <source>
        <dbReference type="SAM" id="MobiDB-lite"/>
    </source>
</evidence>
<reference evidence="2 3" key="1">
    <citation type="submission" date="2019-06" db="EMBL/GenBank/DDBJ databases">
        <title>Quisquiliibacterium sp. nov., isolated from a maize field.</title>
        <authorList>
            <person name="Lin S.-Y."/>
            <person name="Tsai C.-F."/>
            <person name="Young C.-C."/>
        </authorList>
    </citation>
    <scope>NUCLEOTIDE SEQUENCE [LARGE SCALE GENOMIC DNA]</scope>
    <source>
        <strain evidence="2 3">CC-CFT501</strain>
    </source>
</reference>